<proteinExistence type="predicted"/>
<keyword evidence="2" id="KW-0004">4Fe-4S</keyword>
<dbReference type="EMBL" id="CP001109">
    <property type="protein sequence ID" value="ACF47363.1"/>
    <property type="molecule type" value="Genomic_DNA"/>
</dbReference>
<dbReference type="PANTHER" id="PTHR43273:SF8">
    <property type="entry name" value="RADICAL SAM DOMAIN PROTEIN"/>
    <property type="match status" value="1"/>
</dbReference>
<evidence type="ECO:0000256" key="5">
    <source>
        <dbReference type="ARBA" id="ARBA00023004"/>
    </source>
</evidence>
<dbReference type="GO" id="GO:0046872">
    <property type="term" value="F:metal ion binding"/>
    <property type="evidence" value="ECO:0007669"/>
    <property type="project" value="UniProtKB-KW"/>
</dbReference>
<dbReference type="Pfam" id="PF04055">
    <property type="entry name" value="Radical_SAM"/>
    <property type="match status" value="1"/>
</dbReference>
<feature type="domain" description="Radical SAM core" evidence="7">
    <location>
        <begin position="80"/>
        <end position="310"/>
    </location>
</feature>
<sequence length="463" mass="52018">MPPIQSEDHFSVKGIATFHFFSYRGSYYRISANEMSSEKISRAEFLEAIVNRFPQESDASIHEQLTDSGSRHAPEPLEKEHPVAGMDLFVAQTCNLSCVYCYGQDGTYGDRGLMSEKTALQAIDWLIEASGPVKSLRINFFGGEPLLNFPLIKTVVPYALARAEKAEKKALFQITTNGTLLDDEIIRFFQQHEFKVLVSIDGPQDIHDRQRRFADGNGSFKAVTQHLDNLVKNVPETDAHAVILGDTDPDIVINALRKFGFRGISVLPASGSVFITEEDPGKNRDTASILKHMEDEAELWLNLTKKRAIKQLQQLQTYSQFTAAVKSLLQHRKNYHPCGAAIGLVAVSCSGDIYPCHRFVGQEKHRIGDLSGHELNRNEYLKSPVMTNEHCMKCYARYYCAGGCKQDNIISGGSLYQPSEDMCRLRRRQFELAAYIVSELDKDGKLFLEQEGIIPPKPCPLDF</sequence>
<dbReference type="InterPro" id="IPR024016">
    <property type="entry name" value="CHP04064_rSAM"/>
</dbReference>
<dbReference type="SFLD" id="SFLDG01386">
    <property type="entry name" value="main_SPASM_domain-containing"/>
    <property type="match status" value="1"/>
</dbReference>
<dbReference type="SFLD" id="SFLDG01067">
    <property type="entry name" value="SPASM/twitch_domain_containing"/>
    <property type="match status" value="1"/>
</dbReference>
<organism evidence="8 9">
    <name type="scientific">Prosthecochloris aestuarii (strain DSM 271 / SK 413)</name>
    <dbReference type="NCBI Taxonomy" id="290512"/>
    <lineage>
        <taxon>Bacteria</taxon>
        <taxon>Pseudomonadati</taxon>
        <taxon>Chlorobiota</taxon>
        <taxon>Chlorobiia</taxon>
        <taxon>Chlorobiales</taxon>
        <taxon>Chlorobiaceae</taxon>
        <taxon>Prosthecochloris</taxon>
    </lineage>
</organism>
<evidence type="ECO:0000256" key="1">
    <source>
        <dbReference type="ARBA" id="ARBA00001966"/>
    </source>
</evidence>
<dbReference type="PANTHER" id="PTHR43273">
    <property type="entry name" value="ANAEROBIC SULFATASE-MATURATING ENZYME HOMOLOG ASLB-RELATED"/>
    <property type="match status" value="1"/>
</dbReference>
<dbReference type="eggNOG" id="COG0641">
    <property type="taxonomic scope" value="Bacteria"/>
</dbReference>
<dbReference type="SFLD" id="SFLDG01384">
    <property type="entry name" value="thioether_bond_formation_requi"/>
    <property type="match status" value="1"/>
</dbReference>
<name>B4S9N6_PROA2</name>
<dbReference type="GO" id="GO:0016491">
    <property type="term" value="F:oxidoreductase activity"/>
    <property type="evidence" value="ECO:0007669"/>
    <property type="project" value="InterPro"/>
</dbReference>
<evidence type="ECO:0000256" key="2">
    <source>
        <dbReference type="ARBA" id="ARBA00022485"/>
    </source>
</evidence>
<dbReference type="InterPro" id="IPR007197">
    <property type="entry name" value="rSAM"/>
</dbReference>
<dbReference type="KEGG" id="paa:Paes_2372"/>
<keyword evidence="9" id="KW-1185">Reference proteome</keyword>
<dbReference type="PROSITE" id="PS01305">
    <property type="entry name" value="MOAA_NIFB_PQQE"/>
    <property type="match status" value="1"/>
</dbReference>
<dbReference type="SFLD" id="SFLDS00029">
    <property type="entry name" value="Radical_SAM"/>
    <property type="match status" value="1"/>
</dbReference>
<geneLocation type="plasmid" evidence="8 9">
    <name>pPAES01</name>
</geneLocation>
<dbReference type="InterPro" id="IPR023885">
    <property type="entry name" value="4Fe4S-binding_SPASM_dom"/>
</dbReference>
<dbReference type="GO" id="GO:0051539">
    <property type="term" value="F:4 iron, 4 sulfur cluster binding"/>
    <property type="evidence" value="ECO:0007669"/>
    <property type="project" value="UniProtKB-KW"/>
</dbReference>
<dbReference type="Gene3D" id="3.20.20.70">
    <property type="entry name" value="Aldolase class I"/>
    <property type="match status" value="1"/>
</dbReference>
<keyword evidence="6" id="KW-0411">Iron-sulfur</keyword>
<dbReference type="HOGENOM" id="CLU_009273_3_3_10"/>
<evidence type="ECO:0000256" key="3">
    <source>
        <dbReference type="ARBA" id="ARBA00022691"/>
    </source>
</evidence>
<dbReference type="AlphaFoldDB" id="B4S9N6"/>
<evidence type="ECO:0000313" key="9">
    <source>
        <dbReference type="Proteomes" id="UP000002725"/>
    </source>
</evidence>
<dbReference type="InterPro" id="IPR058240">
    <property type="entry name" value="rSAM_sf"/>
</dbReference>
<evidence type="ECO:0000313" key="8">
    <source>
        <dbReference type="EMBL" id="ACF47363.1"/>
    </source>
</evidence>
<dbReference type="PROSITE" id="PS51918">
    <property type="entry name" value="RADICAL_SAM"/>
    <property type="match status" value="1"/>
</dbReference>
<keyword evidence="5" id="KW-0408">Iron</keyword>
<dbReference type="InterPro" id="IPR013785">
    <property type="entry name" value="Aldolase_TIM"/>
</dbReference>
<keyword evidence="3" id="KW-0949">S-adenosyl-L-methionine</keyword>
<dbReference type="NCBIfam" id="TIGR04064">
    <property type="entry name" value="rSAM_nif11"/>
    <property type="match status" value="1"/>
</dbReference>
<dbReference type="SUPFAM" id="SSF102114">
    <property type="entry name" value="Radical SAM enzymes"/>
    <property type="match status" value="1"/>
</dbReference>
<gene>
    <name evidence="8" type="ordered locus">Paes_2372</name>
</gene>
<dbReference type="NCBIfam" id="TIGR04085">
    <property type="entry name" value="rSAM_more_4Fe4S"/>
    <property type="match status" value="1"/>
</dbReference>
<dbReference type="CDD" id="cd01335">
    <property type="entry name" value="Radical_SAM"/>
    <property type="match status" value="1"/>
</dbReference>
<keyword evidence="4" id="KW-0479">Metal-binding</keyword>
<evidence type="ECO:0000259" key="7">
    <source>
        <dbReference type="PROSITE" id="PS51918"/>
    </source>
</evidence>
<dbReference type="InterPro" id="IPR000385">
    <property type="entry name" value="MoaA_NifB_PqqE_Fe-S-bd_CS"/>
</dbReference>
<keyword evidence="8" id="KW-0614">Plasmid</keyword>
<dbReference type="RefSeq" id="WP_012509568.1">
    <property type="nucleotide sequence ID" value="NC_011061.1"/>
</dbReference>
<evidence type="ECO:0000256" key="4">
    <source>
        <dbReference type="ARBA" id="ARBA00022723"/>
    </source>
</evidence>
<evidence type="ECO:0000256" key="6">
    <source>
        <dbReference type="ARBA" id="ARBA00023014"/>
    </source>
</evidence>
<comment type="cofactor">
    <cofactor evidence="1">
        <name>[4Fe-4S] cluster</name>
        <dbReference type="ChEBI" id="CHEBI:49883"/>
    </cofactor>
</comment>
<dbReference type="Proteomes" id="UP000002725">
    <property type="component" value="Plasmid pPAES01"/>
</dbReference>
<accession>B4S9N6</accession>
<dbReference type="InterPro" id="IPR023867">
    <property type="entry name" value="Sulphatase_maturase_rSAM"/>
</dbReference>
<protein>
    <submittedName>
        <fullName evidence="8">Radical SAM domain protein</fullName>
    </submittedName>
</protein>
<reference evidence="8" key="1">
    <citation type="submission" date="2008-06" db="EMBL/GenBank/DDBJ databases">
        <title>Complete sequence of plasmid of Prosthecochloris aestuarii DSM 271.</title>
        <authorList>
            <consortium name="US DOE Joint Genome Institute"/>
            <person name="Lucas S."/>
            <person name="Copeland A."/>
            <person name="Lapidus A."/>
            <person name="Glavina del Rio T."/>
            <person name="Dalin E."/>
            <person name="Tice H."/>
            <person name="Bruce D."/>
            <person name="Goodwin L."/>
            <person name="Pitluck S."/>
            <person name="Schmutz J."/>
            <person name="Larimer F."/>
            <person name="Land M."/>
            <person name="Hauser L."/>
            <person name="Kyrpides N."/>
            <person name="Anderson I."/>
            <person name="Liu Z."/>
            <person name="Li T."/>
            <person name="Zhao F."/>
            <person name="Overmann J."/>
            <person name="Bryant D.A."/>
            <person name="Richardson P."/>
        </authorList>
    </citation>
    <scope>NUCLEOTIDE SEQUENCE [LARGE SCALE GENOMIC DNA]</scope>
    <source>
        <strain evidence="8">DSM 271</strain>
        <plasmid evidence="8">pPAES01</plasmid>
    </source>
</reference>